<organism evidence="5 6">
    <name type="scientific">Caballeronia novacaledonica</name>
    <dbReference type="NCBI Taxonomy" id="1544861"/>
    <lineage>
        <taxon>Bacteria</taxon>
        <taxon>Pseudomonadati</taxon>
        <taxon>Pseudomonadota</taxon>
        <taxon>Betaproteobacteria</taxon>
        <taxon>Burkholderiales</taxon>
        <taxon>Burkholderiaceae</taxon>
        <taxon>Caballeronia</taxon>
    </lineage>
</organism>
<dbReference type="Pfam" id="PF07729">
    <property type="entry name" value="FCD"/>
    <property type="match status" value="1"/>
</dbReference>
<dbReference type="Pfam" id="PF00392">
    <property type="entry name" value="GntR"/>
    <property type="match status" value="1"/>
</dbReference>
<reference evidence="5" key="1">
    <citation type="submission" date="2022-09" db="EMBL/GenBank/DDBJ databases">
        <title>Isolation and characterization of 3-chlorobenzoate degrading bacteria from soils in Shizuoka.</title>
        <authorList>
            <person name="Ifat A."/>
            <person name="Ogawa N."/>
            <person name="Kimbara K."/>
            <person name="Moriuchi R."/>
            <person name="Dohra H."/>
            <person name="Shintani M."/>
        </authorList>
    </citation>
    <scope>NUCLEOTIDE SEQUENCE</scope>
    <source>
        <strain evidence="5">19CS4-2</strain>
    </source>
</reference>
<keyword evidence="3" id="KW-0804">Transcription</keyword>
<dbReference type="SMART" id="SM00345">
    <property type="entry name" value="HTH_GNTR"/>
    <property type="match status" value="1"/>
</dbReference>
<evidence type="ECO:0000313" key="5">
    <source>
        <dbReference type="EMBL" id="GJH29375.1"/>
    </source>
</evidence>
<dbReference type="PANTHER" id="PTHR43537:SF5">
    <property type="entry name" value="UXU OPERON TRANSCRIPTIONAL REGULATOR"/>
    <property type="match status" value="1"/>
</dbReference>
<dbReference type="AlphaFoldDB" id="A0AA37IN28"/>
<dbReference type="Gene3D" id="1.20.120.530">
    <property type="entry name" value="GntR ligand-binding domain-like"/>
    <property type="match status" value="1"/>
</dbReference>
<dbReference type="InterPro" id="IPR008920">
    <property type="entry name" value="TF_FadR/GntR_C"/>
</dbReference>
<evidence type="ECO:0000259" key="4">
    <source>
        <dbReference type="PROSITE" id="PS50949"/>
    </source>
</evidence>
<dbReference type="InterPro" id="IPR000524">
    <property type="entry name" value="Tscrpt_reg_HTH_GntR"/>
</dbReference>
<accession>A0AA37IN28</accession>
<dbReference type="GO" id="GO:0003677">
    <property type="term" value="F:DNA binding"/>
    <property type="evidence" value="ECO:0007669"/>
    <property type="project" value="UniProtKB-KW"/>
</dbReference>
<dbReference type="GO" id="GO:0003700">
    <property type="term" value="F:DNA-binding transcription factor activity"/>
    <property type="evidence" value="ECO:0007669"/>
    <property type="project" value="InterPro"/>
</dbReference>
<proteinExistence type="predicted"/>
<dbReference type="PRINTS" id="PR00035">
    <property type="entry name" value="HTHGNTR"/>
</dbReference>
<keyword evidence="1" id="KW-0805">Transcription regulation</keyword>
<dbReference type="EMBL" id="BPUS01000022">
    <property type="protein sequence ID" value="GJH29375.1"/>
    <property type="molecule type" value="Genomic_DNA"/>
</dbReference>
<protein>
    <submittedName>
        <fullName evidence="5">FadR family transcriptional regulator</fullName>
    </submittedName>
</protein>
<sequence>MNKIDRSGSKISHRIIEELRERILTGKFPNDSKLPAERELAEEFGVSQPTIREAIRALDAMGLLDVRHGSGTYVNHNRMFMVATALQALLQLDAVTLAQALDVRRILGGHSVALAAEIATEADIRRIESSLQMLETLDDIDSIEAVVRRMVDFQVVISEASRNPLLSMIEKLLIVLLLEVQMRALRHRGVAYWKSRSLRFQSDRKRIVEAMTRRDRAEATRAMEGYFQHQLEEFLRDPELVKMCFSDEEVINAVSEILVNLRRNGGTVAE</sequence>
<dbReference type="InterPro" id="IPR036390">
    <property type="entry name" value="WH_DNA-bd_sf"/>
</dbReference>
<keyword evidence="2" id="KW-0238">DNA-binding</keyword>
<dbReference type="Proteomes" id="UP001055111">
    <property type="component" value="Unassembled WGS sequence"/>
</dbReference>
<name>A0AA37IN28_9BURK</name>
<dbReference type="InterPro" id="IPR011711">
    <property type="entry name" value="GntR_C"/>
</dbReference>
<dbReference type="CDD" id="cd07377">
    <property type="entry name" value="WHTH_GntR"/>
    <property type="match status" value="1"/>
</dbReference>
<dbReference type="RefSeq" id="WP_238216652.1">
    <property type="nucleotide sequence ID" value="NZ_BPUS01000022.1"/>
</dbReference>
<dbReference type="PROSITE" id="PS50949">
    <property type="entry name" value="HTH_GNTR"/>
    <property type="match status" value="1"/>
</dbReference>
<feature type="domain" description="HTH gntR-type" evidence="4">
    <location>
        <begin position="9"/>
        <end position="77"/>
    </location>
</feature>
<dbReference type="SUPFAM" id="SSF48008">
    <property type="entry name" value="GntR ligand-binding domain-like"/>
    <property type="match status" value="1"/>
</dbReference>
<evidence type="ECO:0000313" key="6">
    <source>
        <dbReference type="Proteomes" id="UP001055111"/>
    </source>
</evidence>
<dbReference type="SUPFAM" id="SSF46785">
    <property type="entry name" value="Winged helix' DNA-binding domain"/>
    <property type="match status" value="1"/>
</dbReference>
<evidence type="ECO:0000256" key="2">
    <source>
        <dbReference type="ARBA" id="ARBA00023125"/>
    </source>
</evidence>
<evidence type="ECO:0000256" key="1">
    <source>
        <dbReference type="ARBA" id="ARBA00023015"/>
    </source>
</evidence>
<evidence type="ECO:0000256" key="3">
    <source>
        <dbReference type="ARBA" id="ARBA00023163"/>
    </source>
</evidence>
<dbReference type="InterPro" id="IPR036388">
    <property type="entry name" value="WH-like_DNA-bd_sf"/>
</dbReference>
<comment type="caution">
    <text evidence="5">The sequence shown here is derived from an EMBL/GenBank/DDBJ whole genome shotgun (WGS) entry which is preliminary data.</text>
</comment>
<dbReference type="Gene3D" id="1.10.10.10">
    <property type="entry name" value="Winged helix-like DNA-binding domain superfamily/Winged helix DNA-binding domain"/>
    <property type="match status" value="1"/>
</dbReference>
<dbReference type="PANTHER" id="PTHR43537">
    <property type="entry name" value="TRANSCRIPTIONAL REGULATOR, GNTR FAMILY"/>
    <property type="match status" value="1"/>
</dbReference>
<dbReference type="SMART" id="SM00895">
    <property type="entry name" value="FCD"/>
    <property type="match status" value="1"/>
</dbReference>
<gene>
    <name evidence="5" type="ORF">CBA19CS42_32685</name>
</gene>